<feature type="region of interest" description="Disordered" evidence="22">
    <location>
        <begin position="71"/>
        <end position="90"/>
    </location>
</feature>
<evidence type="ECO:0000256" key="5">
    <source>
        <dbReference type="ARBA" id="ARBA00022598"/>
    </source>
</evidence>
<keyword evidence="7" id="KW-0547">Nucleotide-binding</keyword>
<feature type="compositionally biased region" description="Polar residues" evidence="22">
    <location>
        <begin position="650"/>
        <end position="672"/>
    </location>
</feature>
<keyword evidence="10 23" id="KW-1133">Transmembrane helix</keyword>
<gene>
    <name evidence="25" type="primary">S27A4</name>
</gene>
<feature type="compositionally biased region" description="Polar residues" evidence="22">
    <location>
        <begin position="482"/>
        <end position="498"/>
    </location>
</feature>
<feature type="compositionally biased region" description="Polar residues" evidence="22">
    <location>
        <begin position="334"/>
        <end position="354"/>
    </location>
</feature>
<dbReference type="InterPro" id="IPR042099">
    <property type="entry name" value="ANL_N_sf"/>
</dbReference>
<feature type="domain" description="AMP-dependent synthetase/ligase" evidence="24">
    <location>
        <begin position="1339"/>
        <end position="1669"/>
    </location>
</feature>
<evidence type="ECO:0000256" key="4">
    <source>
        <dbReference type="ARBA" id="ARBA00022475"/>
    </source>
</evidence>
<feature type="compositionally biased region" description="Polar residues" evidence="22">
    <location>
        <begin position="1127"/>
        <end position="1141"/>
    </location>
</feature>
<keyword evidence="11" id="KW-0445">Lipid transport</keyword>
<feature type="compositionally biased region" description="Polar residues" evidence="22">
    <location>
        <begin position="102"/>
        <end position="119"/>
    </location>
</feature>
<evidence type="ECO:0000256" key="3">
    <source>
        <dbReference type="ARBA" id="ARBA00022448"/>
    </source>
</evidence>
<evidence type="ECO:0000256" key="23">
    <source>
        <dbReference type="SAM" id="Phobius"/>
    </source>
</evidence>
<dbReference type="SUPFAM" id="SSF56801">
    <property type="entry name" value="Acetyl-CoA synthetase-like"/>
    <property type="match status" value="1"/>
</dbReference>
<dbReference type="NCBIfam" id="NF006134">
    <property type="entry name" value="PRK08279.1"/>
    <property type="match status" value="1"/>
</dbReference>
<feature type="region of interest" description="Disordered" evidence="22">
    <location>
        <begin position="565"/>
        <end position="672"/>
    </location>
</feature>
<dbReference type="EMBL" id="GAKP01011284">
    <property type="protein sequence ID" value="JAC47668.1"/>
    <property type="molecule type" value="Transcribed_RNA"/>
</dbReference>
<dbReference type="EC" id="6.2.1.3" evidence="14"/>
<evidence type="ECO:0000256" key="6">
    <source>
        <dbReference type="ARBA" id="ARBA00022692"/>
    </source>
</evidence>
<feature type="transmembrane region" description="Helical" evidence="23">
    <location>
        <begin position="1546"/>
        <end position="1568"/>
    </location>
</feature>
<organism evidence="25">
    <name type="scientific">Bactrocera dorsalis</name>
    <name type="common">Oriental fruit fly</name>
    <name type="synonym">Dacus dorsalis</name>
    <dbReference type="NCBI Taxonomy" id="27457"/>
    <lineage>
        <taxon>Eukaryota</taxon>
        <taxon>Metazoa</taxon>
        <taxon>Ecdysozoa</taxon>
        <taxon>Arthropoda</taxon>
        <taxon>Hexapoda</taxon>
        <taxon>Insecta</taxon>
        <taxon>Pterygota</taxon>
        <taxon>Neoptera</taxon>
        <taxon>Endopterygota</taxon>
        <taxon>Diptera</taxon>
        <taxon>Brachycera</taxon>
        <taxon>Muscomorpha</taxon>
        <taxon>Tephritoidea</taxon>
        <taxon>Tephritidae</taxon>
        <taxon>Bactrocera</taxon>
        <taxon>Bactrocera</taxon>
    </lineage>
</organism>
<feature type="compositionally biased region" description="Polar residues" evidence="22">
    <location>
        <begin position="859"/>
        <end position="871"/>
    </location>
</feature>
<feature type="region of interest" description="Disordered" evidence="22">
    <location>
        <begin position="102"/>
        <end position="206"/>
    </location>
</feature>
<feature type="region of interest" description="Disordered" evidence="22">
    <location>
        <begin position="436"/>
        <end position="498"/>
    </location>
</feature>
<feature type="region of interest" description="Disordered" evidence="22">
    <location>
        <begin position="1020"/>
        <end position="1041"/>
    </location>
</feature>
<dbReference type="FunFam" id="3.30.300.30:FF:000002">
    <property type="entry name" value="Long-chain fatty acid transport protein 1"/>
    <property type="match status" value="1"/>
</dbReference>
<feature type="region of interest" description="Disordered" evidence="22">
    <location>
        <begin position="1127"/>
        <end position="1172"/>
    </location>
</feature>
<feature type="region of interest" description="Disordered" evidence="22">
    <location>
        <begin position="328"/>
        <end position="360"/>
    </location>
</feature>
<keyword evidence="3" id="KW-0813">Transport</keyword>
<dbReference type="GO" id="GO:0005789">
    <property type="term" value="C:endoplasmic reticulum membrane"/>
    <property type="evidence" value="ECO:0007669"/>
    <property type="project" value="TreeGrafter"/>
</dbReference>
<feature type="region of interest" description="Disordered" evidence="22">
    <location>
        <begin position="842"/>
        <end position="871"/>
    </location>
</feature>
<comment type="catalytic activity">
    <reaction evidence="18">
        <text>tetracosanoate + ATP + CoA = tetracosanoyl-CoA + AMP + diphosphate</text>
        <dbReference type="Rhea" id="RHEA:33639"/>
        <dbReference type="ChEBI" id="CHEBI:30616"/>
        <dbReference type="ChEBI" id="CHEBI:31014"/>
        <dbReference type="ChEBI" id="CHEBI:33019"/>
        <dbReference type="ChEBI" id="CHEBI:57287"/>
        <dbReference type="ChEBI" id="CHEBI:65052"/>
        <dbReference type="ChEBI" id="CHEBI:456215"/>
    </reaction>
    <physiologicalReaction direction="left-to-right" evidence="18">
        <dbReference type="Rhea" id="RHEA:33640"/>
    </physiologicalReaction>
</comment>
<evidence type="ECO:0000256" key="18">
    <source>
        <dbReference type="ARBA" id="ARBA00048666"/>
    </source>
</evidence>
<dbReference type="PANTHER" id="PTHR43107">
    <property type="entry name" value="LONG-CHAIN FATTY ACID TRANSPORT PROTEIN"/>
    <property type="match status" value="1"/>
</dbReference>
<evidence type="ECO:0000256" key="20">
    <source>
        <dbReference type="ARBA" id="ARBA00068795"/>
    </source>
</evidence>
<keyword evidence="9" id="KW-0067">ATP-binding</keyword>
<keyword evidence="5" id="KW-0436">Ligase</keyword>
<feature type="compositionally biased region" description="Polar residues" evidence="22">
    <location>
        <begin position="565"/>
        <end position="615"/>
    </location>
</feature>
<dbReference type="FunFam" id="3.40.50.12780:FF:000019">
    <property type="entry name" value="Long-chain fatty acid transporter"/>
    <property type="match status" value="1"/>
</dbReference>
<dbReference type="InterPro" id="IPR000873">
    <property type="entry name" value="AMP-dep_synth/lig_dom"/>
</dbReference>
<evidence type="ECO:0000259" key="24">
    <source>
        <dbReference type="Pfam" id="PF00501"/>
    </source>
</evidence>
<proteinExistence type="inferred from homology"/>
<evidence type="ECO:0000313" key="25">
    <source>
        <dbReference type="EMBL" id="JAC47668.1"/>
    </source>
</evidence>
<dbReference type="GO" id="GO:0005778">
    <property type="term" value="C:peroxisomal membrane"/>
    <property type="evidence" value="ECO:0007669"/>
    <property type="project" value="UniProtKB-SubCell"/>
</dbReference>
<feature type="transmembrane region" description="Helical" evidence="23">
    <location>
        <begin position="1279"/>
        <end position="1300"/>
    </location>
</feature>
<evidence type="ECO:0000256" key="15">
    <source>
        <dbReference type="ARBA" id="ARBA00036527"/>
    </source>
</evidence>
<keyword evidence="4" id="KW-1003">Cell membrane</keyword>
<dbReference type="Pfam" id="PF00501">
    <property type="entry name" value="AMP-binding"/>
    <property type="match status" value="1"/>
</dbReference>
<keyword evidence="13" id="KW-0576">Peroxisome</keyword>
<dbReference type="InterPro" id="IPR020845">
    <property type="entry name" value="AMP-binding_CS"/>
</dbReference>
<evidence type="ECO:0000256" key="17">
    <source>
        <dbReference type="ARBA" id="ARBA00046271"/>
    </source>
</evidence>
<feature type="compositionally biased region" description="Low complexity" evidence="22">
    <location>
        <begin position="1143"/>
        <end position="1163"/>
    </location>
</feature>
<keyword evidence="6 23" id="KW-0812">Transmembrane</keyword>
<feature type="region of interest" description="Disordered" evidence="22">
    <location>
        <begin position="247"/>
        <end position="288"/>
    </location>
</feature>
<evidence type="ECO:0000256" key="16">
    <source>
        <dbReference type="ARBA" id="ARBA00041297"/>
    </source>
</evidence>
<evidence type="ECO:0000256" key="22">
    <source>
        <dbReference type="SAM" id="MobiDB-lite"/>
    </source>
</evidence>
<evidence type="ECO:0000256" key="19">
    <source>
        <dbReference type="ARBA" id="ARBA00060276"/>
    </source>
</evidence>
<dbReference type="Gene3D" id="3.40.50.12780">
    <property type="entry name" value="N-terminal domain of ligase-like"/>
    <property type="match status" value="1"/>
</dbReference>
<keyword evidence="8" id="KW-0276">Fatty acid metabolism</keyword>
<evidence type="ECO:0000256" key="11">
    <source>
        <dbReference type="ARBA" id="ARBA00023055"/>
    </source>
</evidence>
<evidence type="ECO:0000256" key="7">
    <source>
        <dbReference type="ARBA" id="ARBA00022741"/>
    </source>
</evidence>
<name>A0A034W1L6_BACDO</name>
<evidence type="ECO:0000256" key="21">
    <source>
        <dbReference type="ARBA" id="ARBA00078285"/>
    </source>
</evidence>
<dbReference type="Gene3D" id="3.30.300.30">
    <property type="match status" value="1"/>
</dbReference>
<accession>A0A034W1L6</accession>
<reference evidence="25" key="1">
    <citation type="journal article" date="2014" name="BMC Genomics">
        <title>Characterizing the developmental transcriptome of the oriental fruit fly, Bactrocera dorsalis (Diptera: Tephritidae) through comparative genomic analysis with Drosophila melanogaster utilizing modENCODE datasets.</title>
        <authorList>
            <person name="Geib S.M."/>
            <person name="Calla B."/>
            <person name="Hall B."/>
            <person name="Hou S."/>
            <person name="Manoukis N.C."/>
        </authorList>
    </citation>
    <scope>NUCLEOTIDE SEQUENCE</scope>
    <source>
        <strain evidence="25">Punador</strain>
    </source>
</reference>
<dbReference type="OrthoDB" id="288590at2759"/>
<feature type="non-terminal residue" evidence="25">
    <location>
        <position position="1"/>
    </location>
</feature>
<evidence type="ECO:0000256" key="10">
    <source>
        <dbReference type="ARBA" id="ARBA00022989"/>
    </source>
</evidence>
<evidence type="ECO:0000256" key="9">
    <source>
        <dbReference type="ARBA" id="ARBA00022840"/>
    </source>
</evidence>
<comment type="catalytic activity">
    <reaction evidence="15">
        <text>a very long-chain fatty acid + ATP + CoA = a very long-chain fatty acyl-CoA + AMP + diphosphate</text>
        <dbReference type="Rhea" id="RHEA:54536"/>
        <dbReference type="ChEBI" id="CHEBI:30616"/>
        <dbReference type="ChEBI" id="CHEBI:33019"/>
        <dbReference type="ChEBI" id="CHEBI:57287"/>
        <dbReference type="ChEBI" id="CHEBI:58950"/>
        <dbReference type="ChEBI" id="CHEBI:138261"/>
        <dbReference type="ChEBI" id="CHEBI:456215"/>
    </reaction>
    <physiologicalReaction direction="left-to-right" evidence="15">
        <dbReference type="Rhea" id="RHEA:54537"/>
    </physiologicalReaction>
</comment>
<comment type="subcellular location">
    <subcellularLocation>
        <location evidence="1">Cell membrane</location>
        <topology evidence="1">Multi-pass membrane protein</topology>
    </subcellularLocation>
    <subcellularLocation>
        <location evidence="17">Peroxisome membrane</location>
    </subcellularLocation>
</comment>
<dbReference type="GO" id="GO:0005886">
    <property type="term" value="C:plasma membrane"/>
    <property type="evidence" value="ECO:0007669"/>
    <property type="project" value="UniProtKB-SubCell"/>
</dbReference>
<comment type="similarity">
    <text evidence="2">Belongs to the ATP-dependent AMP-binding enzyme family.</text>
</comment>
<sequence length="1900" mass="209292">ANAGASSRFSPRSRHERSFERSKSHNVLVRSRKSQFSRGSSGGAIVGSPQQPMVSVGMSRFRSFDTTASQRLNSCDSGARSDLSNDELDCDDDEGSNEFLTANYHHSISPLKTQRQRSLTPERNESHSSSSSIRKQRSLTPESRSLTPEDRRRKGGSQASLMGSRQNSSSRSNTLERKQRLTEGQPATNISRSSSSSSYSGGGGGVVSAEQLDGGVINVSAAVGSVTGMPNTALVGGTVVNTGMVALTGSGGRSQHRRSLGRNAKQVDEHRIRRSRSLQLSERSPNRSHKVIVSMGQSQGPAVTYHTPNAQPTYQQAGVRISNGNAMSARPPIRTSSKSQSLLLTGNNTSAGRTRNNDIDKSRSFDFDYCNYSTQVALKGHSHAVSGGGGSNNPNLSLRLDFDKSRSFDEDYREPLNAISNNLATTNGSGMRYLQAIADPGMGGSTGSNNNNRSSRLRRSSPVGTGSGERNSRSPQSSGSSCNNLNIPRQSTSPQNYGTRLCDHELTYDMLRKSLDRSPIMDFRRGDSGEYDLPPALLRNRETINSGGNSELNFFNNDHIYEQPTTSKASVSATGSSLKQQRSLGHTHSPSESQYSLERQHTNTTGRESQLTPESASGAGDYRGEHIYRHPHTRESSRESAARSGGSSRNSQKFTNAKTPTASMSTSRPITTTAVRSNKNPLKRQEAVLKSQTTCSFWPHCGACNPNATPHTQHDAAAYAKRQMSLQEQKQLTMNCQRAAEVDVPLRRYHSAHASTSTAAETMSLMRRSGRETQKSPYPPHFKRRNSNISTVSVNSNVNVAGVEHKNNGTLAGVTRSRTQWTLLCSGATLMNCIEETHAKPTRPIADSNNTTKRRLTMKSATTDAGSSKNDTLTSRAAASFAVKSASLPLPGTSSIFLGECEMPITRERETFKRYNQDGEVRERVREVVGEWGWKRASDNARQPIRRAAASVDDYRTIRDKRKNEYIDYNAMQCRSQSEDVGLYGGNMVANAYKTNKSRPAAAVKVMATTTTSTKKTATSTSVFGKHAKPMPTRTTSTTATCGMPHLRERYWRSSSLPNIWLPSHGSPRAKNPIALPTVNDVKSSYAPNLTHQMRAVSSPSLTDALQEELNYASVGSAAAPAVFNTHTQDSGASGESTPTMVTAATNNQSNSSSTSNSNNNSARPLGSLPSSQSVGVLQKFKRTLTNFNKPAQQQQQQQPNCPNHTTIDIEGDEQLSEMNGGNQPYNAHKRNANTIRGQQEGAACGALARNKRRILIVLTVGSTATVDTLLWQSFGWMYGLPAMFAALFVIMLVTLGWRWFYIAAVTYRRDFTALWAYIKLLMLIRVCERKNFNIGYMFDKKALQHPKKLAIISETQRWTFRQLYDFSNHVAIAFQRQGYGRGDVIGLLLENRAEYVGFWLGLSRLGIVTALINTNLKGPSLRHSINVAKCSALIYGEDFCEAIEFIANDTAAKLYQFNNDINKPVRESASDLATLLHSVRHMQLTRTAVQSPNHHDKLMYIYTSGTTGLPKAAVISHSRYIFIAIGIHFMLKFKIRDIYYTPLPLYHTAGGVISIGQTVIFGSTVVIRKKFSASAYFADCVRFRCTVGQYIGEMARYVLATPATQYDRRHRIRMIFGNGLRPQIWQNFVQRFNIPKVGEFYGATEGNANIINNDNTVGAIGFISRIFPQIYPISIIKADPDTGVPIRGADGLCQPCAPGEAGVFIGKIIKGNPSREFLGYADEGASSKKIVRDVFRKGDMAFISGDLLTSDERGYLHFVDRTGDTFRWKGENVSTSEVEAQISNISQLKDTIVYGVAIPNTEGRAGMAAIYDPERQLNLDYVAYELSQVLPPYARPQFIRILTKLDITGTYKLRKVDLQKEGYNPHVIDDMLFYRTTSGSYELLSREVFEKINQGLIRF</sequence>
<dbReference type="PANTHER" id="PTHR43107:SF21">
    <property type="entry name" value="FATTY ACID TRANSPORT PROTEIN 1, ISOFORM F-RELATED"/>
    <property type="match status" value="1"/>
</dbReference>
<evidence type="ECO:0000256" key="13">
    <source>
        <dbReference type="ARBA" id="ARBA00023140"/>
    </source>
</evidence>
<dbReference type="GO" id="GO:0005324">
    <property type="term" value="F:long-chain fatty acid transmembrane transporter activity"/>
    <property type="evidence" value="ECO:0007669"/>
    <property type="project" value="TreeGrafter"/>
</dbReference>
<evidence type="ECO:0000256" key="14">
    <source>
        <dbReference type="ARBA" id="ARBA00026121"/>
    </source>
</evidence>
<feature type="compositionally biased region" description="Polar residues" evidence="22">
    <location>
        <begin position="1"/>
        <end position="10"/>
    </location>
</feature>
<dbReference type="GO" id="GO:0004467">
    <property type="term" value="F:long-chain fatty acid-CoA ligase activity"/>
    <property type="evidence" value="ECO:0007669"/>
    <property type="project" value="UniProtKB-EC"/>
</dbReference>
<dbReference type="PROSITE" id="PS00455">
    <property type="entry name" value="AMP_BINDING"/>
    <property type="match status" value="1"/>
</dbReference>
<feature type="compositionally biased region" description="Polar residues" evidence="22">
    <location>
        <begin position="157"/>
        <end position="173"/>
    </location>
</feature>
<evidence type="ECO:0000256" key="2">
    <source>
        <dbReference type="ARBA" id="ARBA00006432"/>
    </source>
</evidence>
<keyword evidence="12 23" id="KW-0472">Membrane</keyword>
<protein>
    <recommendedName>
        <fullName evidence="20">Very long-chain fatty acid transport protein</fullName>
        <ecNumber evidence="14">6.2.1.3</ecNumber>
    </recommendedName>
    <alternativeName>
        <fullName evidence="16">Long-chain-fatty-acid--CoA ligase</fullName>
    </alternativeName>
    <alternativeName>
        <fullName evidence="21">Very-long-chain acyl-CoA synthetase</fullName>
    </alternativeName>
</protein>
<keyword evidence="8" id="KW-0443">Lipid metabolism</keyword>
<evidence type="ECO:0000256" key="8">
    <source>
        <dbReference type="ARBA" id="ARBA00022832"/>
    </source>
</evidence>
<evidence type="ECO:0000256" key="1">
    <source>
        <dbReference type="ARBA" id="ARBA00004651"/>
    </source>
</evidence>
<evidence type="ECO:0000256" key="12">
    <source>
        <dbReference type="ARBA" id="ARBA00023136"/>
    </source>
</evidence>
<dbReference type="GO" id="GO:0005524">
    <property type="term" value="F:ATP binding"/>
    <property type="evidence" value="ECO:0007669"/>
    <property type="project" value="UniProtKB-KW"/>
</dbReference>
<comment type="function">
    <text evidence="19">Acyl-CoA synthetase required for both the import of long chain fatty acids (LCFAs) (C14-C18) and the activation very long chain fatty acids (VLCFAs) (C20-C26) by esterification of the fatty acids into metabolically active CoA-thioesters for subsequent degradation or incorporation into phospholipids. The transport and fatty acyl-CoA synthetase activities are genetically separable and are thus independent activities. Esterifies VLCFAs in the peroxisome matrix. The VLCFAs are actively transported into peroxisomes by a PXA1-PXA2 heterodimeric transporter in the peroxisomal membrane.</text>
</comment>
<dbReference type="InterPro" id="IPR045851">
    <property type="entry name" value="AMP-bd_C_sf"/>
</dbReference>
<feature type="compositionally biased region" description="Basic and acidic residues" evidence="22">
    <location>
        <begin position="622"/>
        <end position="641"/>
    </location>
</feature>
<dbReference type="GO" id="GO:0044539">
    <property type="term" value="P:long-chain fatty acid import into cell"/>
    <property type="evidence" value="ECO:0007669"/>
    <property type="project" value="TreeGrafter"/>
</dbReference>
<feature type="region of interest" description="Disordered" evidence="22">
    <location>
        <begin position="1"/>
        <end position="53"/>
    </location>
</feature>